<keyword evidence="4" id="KW-1185">Reference proteome</keyword>
<dbReference type="InterPro" id="IPR024655">
    <property type="entry name" value="Asl1_glyco_hydro_catalytic"/>
</dbReference>
<proteinExistence type="predicted"/>
<feature type="signal peptide" evidence="1">
    <location>
        <begin position="1"/>
        <end position="29"/>
    </location>
</feature>
<dbReference type="PROSITE" id="PS50231">
    <property type="entry name" value="RICIN_B_LECTIN"/>
    <property type="match status" value="1"/>
</dbReference>
<protein>
    <recommendedName>
        <fullName evidence="2">Ricin B lectin domain-containing protein</fullName>
    </recommendedName>
</protein>
<evidence type="ECO:0000313" key="3">
    <source>
        <dbReference type="EMBL" id="GAA2333542.1"/>
    </source>
</evidence>
<dbReference type="InterPro" id="IPR000772">
    <property type="entry name" value="Ricin_B_lectin"/>
</dbReference>
<evidence type="ECO:0000256" key="1">
    <source>
        <dbReference type="SAM" id="SignalP"/>
    </source>
</evidence>
<dbReference type="InterPro" id="IPR035992">
    <property type="entry name" value="Ricin_B-like_lectins"/>
</dbReference>
<dbReference type="EMBL" id="BAAARV010000012">
    <property type="protein sequence ID" value="GAA2333542.1"/>
    <property type="molecule type" value="Genomic_DNA"/>
</dbReference>
<dbReference type="SUPFAM" id="SSF50370">
    <property type="entry name" value="Ricin B-like lectins"/>
    <property type="match status" value="1"/>
</dbReference>
<evidence type="ECO:0000259" key="2">
    <source>
        <dbReference type="SMART" id="SM00458"/>
    </source>
</evidence>
<feature type="chain" id="PRO_5046495862" description="Ricin B lectin domain-containing protein" evidence="1">
    <location>
        <begin position="30"/>
        <end position="411"/>
    </location>
</feature>
<dbReference type="Proteomes" id="UP001501444">
    <property type="component" value="Unassembled WGS sequence"/>
</dbReference>
<dbReference type="PANTHER" id="PTHR34154:SF3">
    <property type="entry name" value="ALKALI-SENSITIVE LINKAGE PROTEIN 1"/>
    <property type="match status" value="1"/>
</dbReference>
<dbReference type="Pfam" id="PF00652">
    <property type="entry name" value="Ricin_B_lectin"/>
    <property type="match status" value="1"/>
</dbReference>
<dbReference type="Pfam" id="PF11790">
    <property type="entry name" value="Glyco_hydro_cc"/>
    <property type="match status" value="1"/>
</dbReference>
<keyword evidence="1" id="KW-0732">Signal</keyword>
<sequence length="411" mass="42855">MSRRKTLFAALAAAAVVAVGLVGLNSALAGSGSAITGFGGKCVDVSGSNSANGTAVQLWTCNGTAAQQWSTGANDSLRALGKCLDVAGGSTVDGAKAQLYDCNGTGAQRWTATGGQLVNAGSGKCLDASGNSSADGTRLQIWACHGGANQQWALPAGTPTASASRTAAPSATKKGVSTWAFTGLSDAVRNVGAGWYYNWSNNNDSMPAPAEFVPMIWGAASVTDASLAKAKSEGTVLLGFNEPDLAGQANMTVEQALSLWPRLEQTGLRLGSPAVAYGGDTAGGWLDRFMTGARQQGRRVDFITLHWYGSDFSDAAVNQFLGYVQRVHARYNLPIWITEYGLINFSGTPKYPNTAQITSFITRTTTQMQATSYIERYAWFSLPAVGDSVAYGLYRDGSTPTPAGEAYRAAG</sequence>
<dbReference type="SMART" id="SM00458">
    <property type="entry name" value="RICIN"/>
    <property type="match status" value="1"/>
</dbReference>
<dbReference type="InterPro" id="IPR017853">
    <property type="entry name" value="GH"/>
</dbReference>
<name>A0ABP5SKP3_9ACTN</name>
<comment type="caution">
    <text evidence="3">The sequence shown here is derived from an EMBL/GenBank/DDBJ whole genome shotgun (WGS) entry which is preliminary data.</text>
</comment>
<dbReference type="InterPro" id="IPR053183">
    <property type="entry name" value="ASL1"/>
</dbReference>
<feature type="domain" description="Ricin B lectin" evidence="2">
    <location>
        <begin position="32"/>
        <end position="155"/>
    </location>
</feature>
<dbReference type="PANTHER" id="PTHR34154">
    <property type="entry name" value="ALKALI-SENSITIVE LINKAGE PROTEIN 1"/>
    <property type="match status" value="1"/>
</dbReference>
<dbReference type="Gene3D" id="2.80.10.50">
    <property type="match status" value="3"/>
</dbReference>
<dbReference type="SUPFAM" id="SSF51445">
    <property type="entry name" value="(Trans)glycosidases"/>
    <property type="match status" value="1"/>
</dbReference>
<dbReference type="CDD" id="cd23451">
    <property type="entry name" value="beta-trefoil_Ricin_laminarinase"/>
    <property type="match status" value="1"/>
</dbReference>
<dbReference type="Gene3D" id="3.20.20.80">
    <property type="entry name" value="Glycosidases"/>
    <property type="match status" value="1"/>
</dbReference>
<gene>
    <name evidence="3" type="ORF">GCM10010170_012820</name>
</gene>
<organism evidence="3 4">
    <name type="scientific">Dactylosporangium salmoneum</name>
    <dbReference type="NCBI Taxonomy" id="53361"/>
    <lineage>
        <taxon>Bacteria</taxon>
        <taxon>Bacillati</taxon>
        <taxon>Actinomycetota</taxon>
        <taxon>Actinomycetes</taxon>
        <taxon>Micromonosporales</taxon>
        <taxon>Micromonosporaceae</taxon>
        <taxon>Dactylosporangium</taxon>
    </lineage>
</organism>
<evidence type="ECO:0000313" key="4">
    <source>
        <dbReference type="Proteomes" id="UP001501444"/>
    </source>
</evidence>
<accession>A0ABP5SKP3</accession>
<reference evidence="4" key="1">
    <citation type="journal article" date="2019" name="Int. J. Syst. Evol. Microbiol.">
        <title>The Global Catalogue of Microorganisms (GCM) 10K type strain sequencing project: providing services to taxonomists for standard genome sequencing and annotation.</title>
        <authorList>
            <consortium name="The Broad Institute Genomics Platform"/>
            <consortium name="The Broad Institute Genome Sequencing Center for Infectious Disease"/>
            <person name="Wu L."/>
            <person name="Ma J."/>
        </authorList>
    </citation>
    <scope>NUCLEOTIDE SEQUENCE [LARGE SCALE GENOMIC DNA]</scope>
    <source>
        <strain evidence="4">JCM 3272</strain>
    </source>
</reference>